<sequence length="129" mass="13500">MTSTPQRLFQPVSLGLATTLTGLMGLAAVVAGFAAIASQFSRFGLGVGVMLIVYGAMMLAVTWAAYRRFAWAWGLLVATALLNAFTVGSFLETQDAAQRYGMAALLVVTVVAGVAAILPATRLAMDRGR</sequence>
<evidence type="ECO:0000313" key="2">
    <source>
        <dbReference type="EMBL" id="SDL67003.1"/>
    </source>
</evidence>
<evidence type="ECO:0000313" key="3">
    <source>
        <dbReference type="Proteomes" id="UP000199475"/>
    </source>
</evidence>
<dbReference type="Proteomes" id="UP000199475">
    <property type="component" value="Unassembled WGS sequence"/>
</dbReference>
<dbReference type="RefSeq" id="WP_093252509.1">
    <property type="nucleotide sequence ID" value="NZ_FNGP01000004.1"/>
</dbReference>
<keyword evidence="1" id="KW-0812">Transmembrane</keyword>
<reference evidence="2 3" key="1">
    <citation type="submission" date="2016-10" db="EMBL/GenBank/DDBJ databases">
        <authorList>
            <person name="de Groot N.N."/>
        </authorList>
    </citation>
    <scope>NUCLEOTIDE SEQUENCE [LARGE SCALE GENOMIC DNA]</scope>
    <source>
        <strain evidence="2 3">CGMCC 1.9159</strain>
    </source>
</reference>
<evidence type="ECO:0000256" key="1">
    <source>
        <dbReference type="SAM" id="Phobius"/>
    </source>
</evidence>
<accession>A0A1G9LYI8</accession>
<dbReference type="EMBL" id="FNGP01000004">
    <property type="protein sequence ID" value="SDL67003.1"/>
    <property type="molecule type" value="Genomic_DNA"/>
</dbReference>
<keyword evidence="1" id="KW-0472">Membrane</keyword>
<dbReference type="AlphaFoldDB" id="A0A1G9LYI8"/>
<feature type="transmembrane region" description="Helical" evidence="1">
    <location>
        <begin position="103"/>
        <end position="125"/>
    </location>
</feature>
<keyword evidence="1" id="KW-1133">Transmembrane helix</keyword>
<feature type="transmembrane region" description="Helical" evidence="1">
    <location>
        <begin position="71"/>
        <end position="91"/>
    </location>
</feature>
<dbReference type="OrthoDB" id="3712279at2"/>
<proteinExistence type="predicted"/>
<name>A0A1G9LYI8_9ACTN</name>
<feature type="transmembrane region" description="Helical" evidence="1">
    <location>
        <begin position="12"/>
        <end position="36"/>
    </location>
</feature>
<feature type="transmembrane region" description="Helical" evidence="1">
    <location>
        <begin position="43"/>
        <end position="65"/>
    </location>
</feature>
<keyword evidence="3" id="KW-1185">Reference proteome</keyword>
<protein>
    <submittedName>
        <fullName evidence="2">Uncharacterized protein</fullName>
    </submittedName>
</protein>
<gene>
    <name evidence="2" type="ORF">SAMN04488242_2408</name>
</gene>
<organism evidence="2 3">
    <name type="scientific">Tessaracoccus oleiagri</name>
    <dbReference type="NCBI Taxonomy" id="686624"/>
    <lineage>
        <taxon>Bacteria</taxon>
        <taxon>Bacillati</taxon>
        <taxon>Actinomycetota</taxon>
        <taxon>Actinomycetes</taxon>
        <taxon>Propionibacteriales</taxon>
        <taxon>Propionibacteriaceae</taxon>
        <taxon>Tessaracoccus</taxon>
    </lineage>
</organism>